<keyword evidence="2" id="KW-1185">Reference proteome</keyword>
<protein>
    <submittedName>
        <fullName evidence="1">Uncharacterized protein</fullName>
    </submittedName>
</protein>
<dbReference type="Proteomes" id="UP001054252">
    <property type="component" value="Unassembled WGS sequence"/>
</dbReference>
<accession>A0AAV5LBG3</accession>
<gene>
    <name evidence="1" type="ORF">SLEP1_g42944</name>
</gene>
<name>A0AAV5LBG3_9ROSI</name>
<dbReference type="AlphaFoldDB" id="A0AAV5LBG3"/>
<reference evidence="1 2" key="1">
    <citation type="journal article" date="2021" name="Commun. Biol.">
        <title>The genome of Shorea leprosula (Dipterocarpaceae) highlights the ecological relevance of drought in aseasonal tropical rainforests.</title>
        <authorList>
            <person name="Ng K.K.S."/>
            <person name="Kobayashi M.J."/>
            <person name="Fawcett J.A."/>
            <person name="Hatakeyama M."/>
            <person name="Paape T."/>
            <person name="Ng C.H."/>
            <person name="Ang C.C."/>
            <person name="Tnah L.H."/>
            <person name="Lee C.T."/>
            <person name="Nishiyama T."/>
            <person name="Sese J."/>
            <person name="O'Brien M.J."/>
            <person name="Copetti D."/>
            <person name="Mohd Noor M.I."/>
            <person name="Ong R.C."/>
            <person name="Putra M."/>
            <person name="Sireger I.Z."/>
            <person name="Indrioko S."/>
            <person name="Kosugi Y."/>
            <person name="Izuno A."/>
            <person name="Isagi Y."/>
            <person name="Lee S.L."/>
            <person name="Shimizu K.K."/>
        </authorList>
    </citation>
    <scope>NUCLEOTIDE SEQUENCE [LARGE SCALE GENOMIC DNA]</scope>
    <source>
        <strain evidence="1">214</strain>
    </source>
</reference>
<evidence type="ECO:0000313" key="1">
    <source>
        <dbReference type="EMBL" id="GKV34581.1"/>
    </source>
</evidence>
<dbReference type="EMBL" id="BPVZ01000106">
    <property type="protein sequence ID" value="GKV34581.1"/>
    <property type="molecule type" value="Genomic_DNA"/>
</dbReference>
<proteinExistence type="predicted"/>
<sequence>MRLRMIYVVMVVYDLSQLNFTIVLNVIIPSTSTVLSYQERQDNGVIKSRCASDALKFLTTSPIKDTSIIFSLTTSMKGNAVAVELEMVVLDARMVIFPCAIHVLCSRI</sequence>
<comment type="caution">
    <text evidence="1">The sequence shown here is derived from an EMBL/GenBank/DDBJ whole genome shotgun (WGS) entry which is preliminary data.</text>
</comment>
<organism evidence="1 2">
    <name type="scientific">Rubroshorea leprosula</name>
    <dbReference type="NCBI Taxonomy" id="152421"/>
    <lineage>
        <taxon>Eukaryota</taxon>
        <taxon>Viridiplantae</taxon>
        <taxon>Streptophyta</taxon>
        <taxon>Embryophyta</taxon>
        <taxon>Tracheophyta</taxon>
        <taxon>Spermatophyta</taxon>
        <taxon>Magnoliopsida</taxon>
        <taxon>eudicotyledons</taxon>
        <taxon>Gunneridae</taxon>
        <taxon>Pentapetalae</taxon>
        <taxon>rosids</taxon>
        <taxon>malvids</taxon>
        <taxon>Malvales</taxon>
        <taxon>Dipterocarpaceae</taxon>
        <taxon>Rubroshorea</taxon>
    </lineage>
</organism>
<evidence type="ECO:0000313" key="2">
    <source>
        <dbReference type="Proteomes" id="UP001054252"/>
    </source>
</evidence>